<dbReference type="PANTHER" id="PTHR33067">
    <property type="entry name" value="RNA-DIRECTED DNA POLYMERASE-RELATED"/>
    <property type="match status" value="1"/>
</dbReference>
<dbReference type="Proteomes" id="UP001633002">
    <property type="component" value="Unassembled WGS sequence"/>
</dbReference>
<feature type="region of interest" description="Disordered" evidence="1">
    <location>
        <begin position="48"/>
        <end position="68"/>
    </location>
</feature>
<organism evidence="2 3">
    <name type="scientific">Riccia sorocarpa</name>
    <dbReference type="NCBI Taxonomy" id="122646"/>
    <lineage>
        <taxon>Eukaryota</taxon>
        <taxon>Viridiplantae</taxon>
        <taxon>Streptophyta</taxon>
        <taxon>Embryophyta</taxon>
        <taxon>Marchantiophyta</taxon>
        <taxon>Marchantiopsida</taxon>
        <taxon>Marchantiidae</taxon>
        <taxon>Marchantiales</taxon>
        <taxon>Ricciaceae</taxon>
        <taxon>Riccia</taxon>
    </lineage>
</organism>
<name>A0ABD3GQB1_9MARC</name>
<evidence type="ECO:0000313" key="2">
    <source>
        <dbReference type="EMBL" id="KAL3680362.1"/>
    </source>
</evidence>
<evidence type="ECO:0000313" key="3">
    <source>
        <dbReference type="Proteomes" id="UP001633002"/>
    </source>
</evidence>
<evidence type="ECO:0000256" key="1">
    <source>
        <dbReference type="SAM" id="MobiDB-lite"/>
    </source>
</evidence>
<proteinExistence type="predicted"/>
<dbReference type="InterPro" id="IPR021109">
    <property type="entry name" value="Peptidase_aspartic_dom_sf"/>
</dbReference>
<reference evidence="2 3" key="1">
    <citation type="submission" date="2024-09" db="EMBL/GenBank/DDBJ databases">
        <title>Chromosome-scale assembly of Riccia sorocarpa.</title>
        <authorList>
            <person name="Paukszto L."/>
        </authorList>
    </citation>
    <scope>NUCLEOTIDE SEQUENCE [LARGE SCALE GENOMIC DNA]</scope>
    <source>
        <strain evidence="2">LP-2024</strain>
        <tissue evidence="2">Aerial parts of the thallus</tissue>
    </source>
</reference>
<gene>
    <name evidence="2" type="ORF">R1sor_023318</name>
</gene>
<keyword evidence="3" id="KW-1185">Reference proteome</keyword>
<sequence length="446" mass="48953">MALPSTTSSDEQTDAMPLKYKEDISHVIKAAIAGKVLAENLPKIPEEKKEVDPDISISSAVATPGNGTSLSSSSEYNFLKDLAAIPAHISLLQLVMACPHLLKELTTWSKGRKLQSKGLRRRKKKTAEVTTFTVTEKDKGSPEIEVEIKGCLIKKVPLDSGSGVNIMTAKTTTRLGFTELKPCAWFLRMADQSRKKPLGSLEDVETTFGGVSYTLTYVVLQPEDDAGYEVLIGRPWLYGANAITDRAKSEVRFNLPGTKETVRVSWKSLKYHGETDIEPTDGYTSDQSSVYDSDQTSVSVYHNLAEPVIESSAAKKGTEKRSSTLRKSPNGASELHTLTTPGISVNSFFIKCYEADDTELAAFDNEVHTLFISGMEAIEENGDTLGYQRSTSLAEPTFPSGEASPSVTPDQTLKLHQIWQPNPESSTEEVPTREDEVFCLRNGYRP</sequence>
<feature type="compositionally biased region" description="Polar residues" evidence="1">
    <location>
        <begin position="325"/>
        <end position="337"/>
    </location>
</feature>
<accession>A0ABD3GQB1</accession>
<comment type="caution">
    <text evidence="2">The sequence shown here is derived from an EMBL/GenBank/DDBJ whole genome shotgun (WGS) entry which is preliminary data.</text>
</comment>
<protein>
    <submittedName>
        <fullName evidence="2">Uncharacterized protein</fullName>
    </submittedName>
</protein>
<dbReference type="EMBL" id="JBJQOH010000007">
    <property type="protein sequence ID" value="KAL3680362.1"/>
    <property type="molecule type" value="Genomic_DNA"/>
</dbReference>
<feature type="region of interest" description="Disordered" evidence="1">
    <location>
        <begin position="311"/>
        <end position="337"/>
    </location>
</feature>
<dbReference type="PANTHER" id="PTHR33067:SF9">
    <property type="entry name" value="RNA-DIRECTED DNA POLYMERASE"/>
    <property type="match status" value="1"/>
</dbReference>
<dbReference type="Gene3D" id="2.40.70.10">
    <property type="entry name" value="Acid Proteases"/>
    <property type="match status" value="1"/>
</dbReference>
<dbReference type="AlphaFoldDB" id="A0ABD3GQB1"/>
<feature type="compositionally biased region" description="Polar residues" evidence="1">
    <location>
        <begin position="56"/>
        <end position="68"/>
    </location>
</feature>
<dbReference type="CDD" id="cd00303">
    <property type="entry name" value="retropepsin_like"/>
    <property type="match status" value="1"/>
</dbReference>